<evidence type="ECO:0000256" key="5">
    <source>
        <dbReference type="ARBA" id="ARBA00022692"/>
    </source>
</evidence>
<protein>
    <submittedName>
        <fullName evidence="9">Uncharacterized protein</fullName>
    </submittedName>
</protein>
<dbReference type="EMBL" id="CP138585">
    <property type="protein sequence ID" value="WPH01355.1"/>
    <property type="molecule type" value="Genomic_DNA"/>
</dbReference>
<feature type="transmembrane region" description="Helical" evidence="8">
    <location>
        <begin position="48"/>
        <end position="66"/>
    </location>
</feature>
<feature type="transmembrane region" description="Helical" evidence="8">
    <location>
        <begin position="305"/>
        <end position="333"/>
    </location>
</feature>
<feature type="transmembrane region" description="Helical" evidence="8">
    <location>
        <begin position="189"/>
        <end position="213"/>
    </location>
</feature>
<dbReference type="GO" id="GO:0005886">
    <property type="term" value="C:plasma membrane"/>
    <property type="evidence" value="ECO:0007669"/>
    <property type="project" value="UniProtKB-SubCell"/>
</dbReference>
<feature type="transmembrane region" description="Helical" evidence="8">
    <location>
        <begin position="153"/>
        <end position="177"/>
    </location>
</feature>
<keyword evidence="3" id="KW-0813">Transport</keyword>
<comment type="subcellular location">
    <subcellularLocation>
        <location evidence="1">Cell membrane</location>
        <topology evidence="1">Multi-pass membrane protein</topology>
    </subcellularLocation>
</comment>
<proteinExistence type="inferred from homology"/>
<organism evidence="9 10">
    <name type="scientific">Acrodontium crateriforme</name>
    <dbReference type="NCBI Taxonomy" id="150365"/>
    <lineage>
        <taxon>Eukaryota</taxon>
        <taxon>Fungi</taxon>
        <taxon>Dikarya</taxon>
        <taxon>Ascomycota</taxon>
        <taxon>Pezizomycotina</taxon>
        <taxon>Dothideomycetes</taxon>
        <taxon>Dothideomycetidae</taxon>
        <taxon>Mycosphaerellales</taxon>
        <taxon>Teratosphaeriaceae</taxon>
        <taxon>Acrodontium</taxon>
    </lineage>
</organism>
<keyword evidence="7 8" id="KW-0472">Membrane</keyword>
<keyword evidence="6 8" id="KW-1133">Transmembrane helix</keyword>
<dbReference type="PANTHER" id="PTHR31686">
    <property type="match status" value="1"/>
</dbReference>
<feature type="transmembrane region" description="Helical" evidence="8">
    <location>
        <begin position="225"/>
        <end position="248"/>
    </location>
</feature>
<evidence type="ECO:0000256" key="2">
    <source>
        <dbReference type="ARBA" id="ARBA00008566"/>
    </source>
</evidence>
<evidence type="ECO:0000256" key="1">
    <source>
        <dbReference type="ARBA" id="ARBA00004651"/>
    </source>
</evidence>
<keyword evidence="10" id="KW-1185">Reference proteome</keyword>
<feature type="transmembrane region" description="Helical" evidence="8">
    <location>
        <begin position="78"/>
        <end position="100"/>
    </location>
</feature>
<gene>
    <name evidence="9" type="ORF">R9X50_00419700</name>
</gene>
<reference evidence="9 10" key="1">
    <citation type="submission" date="2023-11" db="EMBL/GenBank/DDBJ databases">
        <title>An acidophilic fungus is an integral part of prey digestion in a carnivorous sundew plant.</title>
        <authorList>
            <person name="Tsai I.J."/>
        </authorList>
    </citation>
    <scope>NUCLEOTIDE SEQUENCE [LARGE SCALE GENOMIC DNA]</scope>
    <source>
        <strain evidence="9">169a</strain>
    </source>
</reference>
<evidence type="ECO:0000313" key="9">
    <source>
        <dbReference type="EMBL" id="WPH01355.1"/>
    </source>
</evidence>
<accession>A0AAQ3M5Q6</accession>
<evidence type="ECO:0000256" key="8">
    <source>
        <dbReference type="SAM" id="Phobius"/>
    </source>
</evidence>
<feature type="transmembrane region" description="Helical" evidence="8">
    <location>
        <begin position="120"/>
        <end position="141"/>
    </location>
</feature>
<keyword evidence="4" id="KW-1003">Cell membrane</keyword>
<dbReference type="GO" id="GO:0000319">
    <property type="term" value="F:sulfite transmembrane transporter activity"/>
    <property type="evidence" value="ECO:0007669"/>
    <property type="project" value="TreeGrafter"/>
</dbReference>
<name>A0AAQ3M5Q6_9PEZI</name>
<keyword evidence="5 8" id="KW-0812">Transmembrane</keyword>
<evidence type="ECO:0000256" key="4">
    <source>
        <dbReference type="ARBA" id="ARBA00022475"/>
    </source>
</evidence>
<sequence>MTSNETEHASTNINGHVDVERNGKHGARLSDSNLISWRTKIAINIEDFSFAWFTICMNTGIISILFHQSPYQFSGLPILSTILFVLDLVLFIFFFAILSLRLIFFPRAIIKSISTNLTELCLTAAVPIAWFTLVTLVGLIASNSDWGGHAFTIVAFVMWWIGTAVTIALALTVLITITQTDVANSQNITPALVVPFVATATDAVTGGLISLYAKDTSPELAIPTIIVGYMLNGIGLFIAIIIYAAYLVRLTNHPAPPSDQTPGLALLAGPPGQSAAAMLVLGDAAKHHFGQYNSGTFLTSSQGDAAAAFGVLFALLLLGLGIVFTVFPIYMMFRAAWRREHKYTLLWWMELHVSTYNAVVSSNGAIYQSAFPENELKHIEKTCLYLNAPRKCHPTQNTDL</sequence>
<feature type="transmembrane region" description="Helical" evidence="8">
    <location>
        <begin position="264"/>
        <end position="285"/>
    </location>
</feature>
<dbReference type="AlphaFoldDB" id="A0AAQ3M5Q6"/>
<dbReference type="InterPro" id="IPR051629">
    <property type="entry name" value="Sulfite_efflux_TDT"/>
</dbReference>
<dbReference type="InterPro" id="IPR004695">
    <property type="entry name" value="SLAC1/Mae1/Ssu1/TehA"/>
</dbReference>
<dbReference type="PANTHER" id="PTHR31686:SF3">
    <property type="entry name" value="ACID TRANSPORT PROTEIN, PUTATIVE (AFU_ORTHOLOGUE AFUA_4G09410)-RELATED"/>
    <property type="match status" value="1"/>
</dbReference>
<evidence type="ECO:0000313" key="10">
    <source>
        <dbReference type="Proteomes" id="UP001303373"/>
    </source>
</evidence>
<comment type="similarity">
    <text evidence="2">Belongs to the tellurite-resistance/dicarboxylate transporter (TDT) family.</text>
</comment>
<dbReference type="CDD" id="cd09299">
    <property type="entry name" value="TDT"/>
    <property type="match status" value="1"/>
</dbReference>
<dbReference type="Pfam" id="PF03595">
    <property type="entry name" value="SLAC1"/>
    <property type="match status" value="1"/>
</dbReference>
<dbReference type="Proteomes" id="UP001303373">
    <property type="component" value="Chromosome 6"/>
</dbReference>
<dbReference type="InterPro" id="IPR038665">
    <property type="entry name" value="Voltage-dep_anion_channel_sf"/>
</dbReference>
<evidence type="ECO:0000256" key="6">
    <source>
        <dbReference type="ARBA" id="ARBA00022989"/>
    </source>
</evidence>
<dbReference type="Gene3D" id="1.50.10.150">
    <property type="entry name" value="Voltage-dependent anion channel"/>
    <property type="match status" value="1"/>
</dbReference>
<evidence type="ECO:0000256" key="7">
    <source>
        <dbReference type="ARBA" id="ARBA00023136"/>
    </source>
</evidence>
<evidence type="ECO:0000256" key="3">
    <source>
        <dbReference type="ARBA" id="ARBA00022448"/>
    </source>
</evidence>